<evidence type="ECO:0000259" key="9">
    <source>
        <dbReference type="Pfam" id="PF00590"/>
    </source>
</evidence>
<feature type="domain" description="Tetrapyrrole methylase" evidence="9">
    <location>
        <begin position="240"/>
        <end position="373"/>
    </location>
</feature>
<dbReference type="InterPro" id="IPR006367">
    <property type="entry name" value="Sirohaem_synthase_N"/>
</dbReference>
<dbReference type="InterPro" id="IPR028281">
    <property type="entry name" value="Sirohaem_synthase_central"/>
</dbReference>
<proteinExistence type="predicted"/>
<keyword evidence="7" id="KW-0627">Porphyrin biosynthesis</keyword>
<dbReference type="GO" id="GO:0043115">
    <property type="term" value="F:precorrin-2 dehydrogenase activity"/>
    <property type="evidence" value="ECO:0007669"/>
    <property type="project" value="UniProtKB-EC"/>
</dbReference>
<evidence type="ECO:0000256" key="3">
    <source>
        <dbReference type="ARBA" id="ARBA00022679"/>
    </source>
</evidence>
<dbReference type="InterPro" id="IPR036291">
    <property type="entry name" value="NAD(P)-bd_dom_sf"/>
</dbReference>
<keyword evidence="6" id="KW-0520">NAD</keyword>
<dbReference type="Gene3D" id="3.30.160.110">
    <property type="entry name" value="Siroheme synthase, domain 2"/>
    <property type="match status" value="1"/>
</dbReference>
<dbReference type="Pfam" id="PF14823">
    <property type="entry name" value="Sirohm_synth_C"/>
    <property type="match status" value="1"/>
</dbReference>
<dbReference type="PANTHER" id="PTHR35330:SF1">
    <property type="entry name" value="SIROHEME BIOSYNTHESIS PROTEIN MET8"/>
    <property type="match status" value="1"/>
</dbReference>
<dbReference type="Pfam" id="PF14824">
    <property type="entry name" value="Sirohm_synth_M"/>
    <property type="match status" value="1"/>
</dbReference>
<keyword evidence="2 12" id="KW-0489">Methyltransferase</keyword>
<dbReference type="InterPro" id="IPR014777">
    <property type="entry name" value="4pyrrole_Mease_sub1"/>
</dbReference>
<reference evidence="12 13" key="1">
    <citation type="journal article" date="2015" name="Genome Biol. Evol.">
        <title>Phylogenomic analyses indicate that early fungi evolved digesting cell walls of algal ancestors of land plants.</title>
        <authorList>
            <person name="Chang Y."/>
            <person name="Wang S."/>
            <person name="Sekimoto S."/>
            <person name="Aerts A.L."/>
            <person name="Choi C."/>
            <person name="Clum A."/>
            <person name="LaButti K.M."/>
            <person name="Lindquist E.A."/>
            <person name="Yee Ngan C."/>
            <person name="Ohm R.A."/>
            <person name="Salamov A.A."/>
            <person name="Grigoriev I.V."/>
            <person name="Spatafora J.W."/>
            <person name="Berbee M.L."/>
        </authorList>
    </citation>
    <scope>NUCLEOTIDE SEQUENCE [LARGE SCALE GENOMIC DNA]</scope>
    <source>
        <strain evidence="12 13">NRRL 28638</strain>
    </source>
</reference>
<dbReference type="GO" id="GO:0019354">
    <property type="term" value="P:siroheme biosynthetic process"/>
    <property type="evidence" value="ECO:0007669"/>
    <property type="project" value="UniProtKB-UniPathway"/>
</dbReference>
<dbReference type="Gene3D" id="3.40.50.720">
    <property type="entry name" value="NAD(P)-binding Rossmann-like Domain"/>
    <property type="match status" value="1"/>
</dbReference>
<dbReference type="SUPFAM" id="SSF53790">
    <property type="entry name" value="Tetrapyrrole methylase"/>
    <property type="match status" value="1"/>
</dbReference>
<dbReference type="FunFam" id="3.40.1010.10:FF:000001">
    <property type="entry name" value="Siroheme synthase"/>
    <property type="match status" value="1"/>
</dbReference>
<dbReference type="GO" id="GO:0004325">
    <property type="term" value="F:ferrochelatase activity"/>
    <property type="evidence" value="ECO:0007669"/>
    <property type="project" value="InterPro"/>
</dbReference>
<feature type="domain" description="Siroheme synthase central" evidence="11">
    <location>
        <begin position="133"/>
        <end position="157"/>
    </location>
</feature>
<evidence type="ECO:0000256" key="6">
    <source>
        <dbReference type="ARBA" id="ARBA00023027"/>
    </source>
</evidence>
<evidence type="ECO:0000256" key="8">
    <source>
        <dbReference type="ARBA" id="ARBA00047561"/>
    </source>
</evidence>
<evidence type="ECO:0000259" key="11">
    <source>
        <dbReference type="Pfam" id="PF14824"/>
    </source>
</evidence>
<dbReference type="InterPro" id="IPR035996">
    <property type="entry name" value="4pyrrol_Methylase_sf"/>
</dbReference>
<dbReference type="Proteomes" id="UP000070444">
    <property type="component" value="Unassembled WGS sequence"/>
</dbReference>
<dbReference type="OrthoDB" id="1721126at2759"/>
<comment type="pathway">
    <text evidence="1">Porphyrin-containing compound metabolism; siroheme biosynthesis; sirohydrochlorin from precorrin-2: step 1/1.</text>
</comment>
<dbReference type="NCBIfam" id="TIGR01470">
    <property type="entry name" value="cysG_Nterm"/>
    <property type="match status" value="1"/>
</dbReference>
<dbReference type="STRING" id="796925.A0A137P6F8"/>
<dbReference type="AlphaFoldDB" id="A0A137P6F8"/>
<evidence type="ECO:0000313" key="13">
    <source>
        <dbReference type="Proteomes" id="UP000070444"/>
    </source>
</evidence>
<keyword evidence="3" id="KW-0808">Transferase</keyword>
<protein>
    <submittedName>
        <fullName evidence="12">Tetrapyrrole methylase</fullName>
    </submittedName>
</protein>
<sequence length="376" mass="41237">MSDSKYSRVEGGGSLILAWQIKDKRVLVIGGGYEASSRIRSSLQADAKVTVVCPKAEVNEEVQFRIDGKEVEYLDRDFIPEDLEGVDMCLSTDQPPEVGALIYDLCKQRGIPVNVADDIPKCDFWFMSNYKDKALQLAISSNGKAPRLAKNLRKKISESLPKNVGLAMENFGRVREAIQKADPGHESAPKRMKWCCDLCDLWSYDQLAKVDDTIIEQLVNNYRDSQVPSFSSLVESKGSIIIVGAGPGNPDLLTVAGAQALQEAELVVSDRLVSPKVLDLVGGELRIAPKKLIGSSDPIQQQLNDWVIEGAKAGKKVVRLKEGDPFVFGRVGEEIEHYKQHGYKPISIPGISSSISCAHSSLIPVTHRGVSDKLMC</sequence>
<comment type="catalytic activity">
    <reaction evidence="8">
        <text>precorrin-2 + NAD(+) = sirohydrochlorin + NADH + 2 H(+)</text>
        <dbReference type="Rhea" id="RHEA:15613"/>
        <dbReference type="ChEBI" id="CHEBI:15378"/>
        <dbReference type="ChEBI" id="CHEBI:57540"/>
        <dbReference type="ChEBI" id="CHEBI:57945"/>
        <dbReference type="ChEBI" id="CHEBI:58351"/>
        <dbReference type="ChEBI" id="CHEBI:58827"/>
        <dbReference type="EC" id="1.3.1.76"/>
    </reaction>
</comment>
<dbReference type="InterPro" id="IPR028161">
    <property type="entry name" value="Met8-like"/>
</dbReference>
<dbReference type="EMBL" id="KQ964500">
    <property type="protein sequence ID" value="KXN70501.1"/>
    <property type="molecule type" value="Genomic_DNA"/>
</dbReference>
<evidence type="ECO:0000256" key="5">
    <source>
        <dbReference type="ARBA" id="ARBA00023002"/>
    </source>
</evidence>
<dbReference type="InterPro" id="IPR028162">
    <property type="entry name" value="Met8_C"/>
</dbReference>
<dbReference type="Gene3D" id="1.10.3280.10">
    <property type="entry name" value="Siroheme synthase, domain 3"/>
    <property type="match status" value="1"/>
</dbReference>
<keyword evidence="5" id="KW-0560">Oxidoreductase</keyword>
<dbReference type="Pfam" id="PF00590">
    <property type="entry name" value="TP_methylase"/>
    <property type="match status" value="1"/>
</dbReference>
<dbReference type="InterPro" id="IPR000878">
    <property type="entry name" value="4pyrrol_Mease"/>
</dbReference>
<evidence type="ECO:0000259" key="10">
    <source>
        <dbReference type="Pfam" id="PF14823"/>
    </source>
</evidence>
<dbReference type="SUPFAM" id="SSF75615">
    <property type="entry name" value="Siroheme synthase middle domains-like"/>
    <property type="match status" value="1"/>
</dbReference>
<evidence type="ECO:0000256" key="2">
    <source>
        <dbReference type="ARBA" id="ARBA00022603"/>
    </source>
</evidence>
<feature type="domain" description="Siroheme biosynthesis protein Met8 C-terminal" evidence="10">
    <location>
        <begin position="161"/>
        <end position="228"/>
    </location>
</feature>
<evidence type="ECO:0000256" key="7">
    <source>
        <dbReference type="ARBA" id="ARBA00023244"/>
    </source>
</evidence>
<dbReference type="Pfam" id="PF13241">
    <property type="entry name" value="NAD_binding_7"/>
    <property type="match status" value="1"/>
</dbReference>
<dbReference type="UniPathway" id="UPA00262">
    <property type="reaction ID" value="UER00222"/>
</dbReference>
<dbReference type="Gene3D" id="3.40.1010.10">
    <property type="entry name" value="Cobalt-precorrin-4 Transmethylase, Domain 1"/>
    <property type="match status" value="1"/>
</dbReference>
<dbReference type="GO" id="GO:0008168">
    <property type="term" value="F:methyltransferase activity"/>
    <property type="evidence" value="ECO:0007669"/>
    <property type="project" value="UniProtKB-KW"/>
</dbReference>
<dbReference type="GO" id="GO:0032259">
    <property type="term" value="P:methylation"/>
    <property type="evidence" value="ECO:0007669"/>
    <property type="project" value="UniProtKB-KW"/>
</dbReference>
<evidence type="ECO:0000313" key="12">
    <source>
        <dbReference type="EMBL" id="KXN70501.1"/>
    </source>
</evidence>
<evidence type="ECO:0000256" key="4">
    <source>
        <dbReference type="ARBA" id="ARBA00022691"/>
    </source>
</evidence>
<organism evidence="12 13">
    <name type="scientific">Conidiobolus coronatus (strain ATCC 28846 / CBS 209.66 / NRRL 28638)</name>
    <name type="common">Delacroixia coronata</name>
    <dbReference type="NCBI Taxonomy" id="796925"/>
    <lineage>
        <taxon>Eukaryota</taxon>
        <taxon>Fungi</taxon>
        <taxon>Fungi incertae sedis</taxon>
        <taxon>Zoopagomycota</taxon>
        <taxon>Entomophthoromycotina</taxon>
        <taxon>Entomophthoromycetes</taxon>
        <taxon>Entomophthorales</taxon>
        <taxon>Ancylistaceae</taxon>
        <taxon>Conidiobolus</taxon>
    </lineage>
</organism>
<name>A0A137P6F8_CONC2</name>
<keyword evidence="4" id="KW-0949">S-adenosyl-L-methionine</keyword>
<evidence type="ECO:0000256" key="1">
    <source>
        <dbReference type="ARBA" id="ARBA00005010"/>
    </source>
</evidence>
<gene>
    <name evidence="12" type="ORF">CONCODRAFT_160086</name>
</gene>
<dbReference type="SUPFAM" id="SSF51735">
    <property type="entry name" value="NAD(P)-binding Rossmann-fold domains"/>
    <property type="match status" value="1"/>
</dbReference>
<keyword evidence="13" id="KW-1185">Reference proteome</keyword>
<accession>A0A137P6F8</accession>
<dbReference type="PANTHER" id="PTHR35330">
    <property type="entry name" value="SIROHEME BIOSYNTHESIS PROTEIN MET8"/>
    <property type="match status" value="1"/>
</dbReference>